<dbReference type="PANTHER" id="PTHR40940:SF1">
    <property type="entry name" value="PROTEIN BATD"/>
    <property type="match status" value="1"/>
</dbReference>
<evidence type="ECO:0000256" key="2">
    <source>
        <dbReference type="SAM" id="Phobius"/>
    </source>
</evidence>
<sequence length="585" mass="64212">MSSLLPAGKKILPSVLRIAALLAVVTWVPSGFASLTTTVDRTSLSTIEVMTLIVRLENVNSDDSPDFSSLLSDFEIVQQSGPSIRQNLTIRNGRRLEERLTEWRLLLRPKRSGQLLVPALSLAGYQSRVFTVSVSTPSDSLKRQLREYVFIETEVDRDTTYVQGQLIYSVRLFHNGYISGDTPKAPELTDAIVEVLEPARRYEEVVDRRNYYVLEQTYGIYPLKSGTLALAPETFFGTRNVRGIRQRTERVSAISGGHEITVNPKPKAFPSDNWLPASALALTETWSPEQDTFDVGEPINRTITLTAQGVSSSVLPRLGFDAGGRAKTYTDPPVATDHVSATGTTGQLTTTVGIVPTEPGELIIPTVQIPWWNTDDESLRWAELPGRVITINATAAPFDAPPLQTSSPAALSPQIVTEVRYDPMGWYLTGLFLLLWLGTLTLLIKRRHGRPRSPTNTTSLKESNLSTPDPAKRLTQLRDACRNNDAEAVINALRQWLRATFGPSVTVTQWLQQQADAELTQQVTDLQASLFSSTGSVWQGGDTLIADIERSENARKSGASEHNTNANGVGLAALNPGLEPTNLVV</sequence>
<reference evidence="4 5" key="1">
    <citation type="submission" date="2017-08" db="EMBL/GenBank/DDBJ databases">
        <title>Fine stratification of microbial communities through a metagenomic profile of the photic zone.</title>
        <authorList>
            <person name="Haro-Moreno J.M."/>
            <person name="Lopez-Perez M."/>
            <person name="De La Torre J."/>
            <person name="Picazo A."/>
            <person name="Camacho A."/>
            <person name="Rodriguez-Valera F."/>
        </authorList>
    </citation>
    <scope>NUCLEOTIDE SEQUENCE [LARGE SCALE GENOMIC DNA]</scope>
    <source>
        <strain evidence="4">MED-G24</strain>
    </source>
</reference>
<feature type="domain" description="DUF7939" evidence="3">
    <location>
        <begin position="473"/>
        <end position="551"/>
    </location>
</feature>
<comment type="caution">
    <text evidence="4">The sequence shown here is derived from an EMBL/GenBank/DDBJ whole genome shotgun (WGS) entry which is preliminary data.</text>
</comment>
<keyword evidence="2" id="KW-1133">Transmembrane helix</keyword>
<dbReference type="Pfam" id="PF25607">
    <property type="entry name" value="DUF7939"/>
    <property type="match status" value="1"/>
</dbReference>
<dbReference type="InterPro" id="IPR057699">
    <property type="entry name" value="DUF7939"/>
</dbReference>
<dbReference type="InterPro" id="IPR025738">
    <property type="entry name" value="BatD"/>
</dbReference>
<keyword evidence="2" id="KW-0812">Transmembrane</keyword>
<evidence type="ECO:0000256" key="1">
    <source>
        <dbReference type="SAM" id="MobiDB-lite"/>
    </source>
</evidence>
<dbReference type="PANTHER" id="PTHR40940">
    <property type="entry name" value="PROTEIN BATD-RELATED"/>
    <property type="match status" value="1"/>
</dbReference>
<feature type="region of interest" description="Disordered" evidence="1">
    <location>
        <begin position="449"/>
        <end position="469"/>
    </location>
</feature>
<feature type="compositionally biased region" description="Polar residues" evidence="1">
    <location>
        <begin position="453"/>
        <end position="467"/>
    </location>
</feature>
<evidence type="ECO:0000313" key="4">
    <source>
        <dbReference type="EMBL" id="PDH36647.1"/>
    </source>
</evidence>
<name>A0A2A5WK49_9GAMM</name>
<dbReference type="EMBL" id="NTKD01000064">
    <property type="protein sequence ID" value="PDH36647.1"/>
    <property type="molecule type" value="Genomic_DNA"/>
</dbReference>
<organism evidence="4 5">
    <name type="scientific">OM182 bacterium MED-G24</name>
    <dbReference type="NCBI Taxonomy" id="1986255"/>
    <lineage>
        <taxon>Bacteria</taxon>
        <taxon>Pseudomonadati</taxon>
        <taxon>Pseudomonadota</taxon>
        <taxon>Gammaproteobacteria</taxon>
        <taxon>OMG group</taxon>
        <taxon>OM182 clade</taxon>
    </lineage>
</organism>
<evidence type="ECO:0000259" key="3">
    <source>
        <dbReference type="Pfam" id="PF25607"/>
    </source>
</evidence>
<dbReference type="AlphaFoldDB" id="A0A2A5WK49"/>
<gene>
    <name evidence="4" type="ORF">CNE99_09410</name>
</gene>
<evidence type="ECO:0000313" key="5">
    <source>
        <dbReference type="Proteomes" id="UP000219327"/>
    </source>
</evidence>
<dbReference type="Proteomes" id="UP000219327">
    <property type="component" value="Unassembled WGS sequence"/>
</dbReference>
<dbReference type="Pfam" id="PF13584">
    <property type="entry name" value="BatD"/>
    <property type="match status" value="1"/>
</dbReference>
<proteinExistence type="predicted"/>
<protein>
    <recommendedName>
        <fullName evidence="3">DUF7939 domain-containing protein</fullName>
    </recommendedName>
</protein>
<feature type="transmembrane region" description="Helical" evidence="2">
    <location>
        <begin position="424"/>
        <end position="444"/>
    </location>
</feature>
<accession>A0A2A5WK49</accession>
<keyword evidence="2" id="KW-0472">Membrane</keyword>